<reference evidence="1 2" key="1">
    <citation type="submission" date="2024-02" db="EMBL/GenBank/DDBJ databases">
        <title>Genome sequence of Aquincola sp. MAHUQ-54.</title>
        <authorList>
            <person name="Huq M.A."/>
        </authorList>
    </citation>
    <scope>NUCLEOTIDE SEQUENCE [LARGE SCALE GENOMIC DNA]</scope>
    <source>
        <strain evidence="1 2">MAHUQ-54</strain>
    </source>
</reference>
<name>A0AAW9QHE8_9BURK</name>
<dbReference type="Proteomes" id="UP001336250">
    <property type="component" value="Unassembled WGS sequence"/>
</dbReference>
<comment type="caution">
    <text evidence="1">The sequence shown here is derived from an EMBL/GenBank/DDBJ whole genome shotgun (WGS) entry which is preliminary data.</text>
</comment>
<accession>A0AAW9QHE8</accession>
<proteinExistence type="predicted"/>
<protein>
    <submittedName>
        <fullName evidence="1">Uncharacterized protein</fullName>
    </submittedName>
</protein>
<gene>
    <name evidence="1" type="ORF">V4F39_20300</name>
</gene>
<dbReference type="AlphaFoldDB" id="A0AAW9QHE8"/>
<evidence type="ECO:0000313" key="2">
    <source>
        <dbReference type="Proteomes" id="UP001336250"/>
    </source>
</evidence>
<dbReference type="EMBL" id="JAZIBG010000038">
    <property type="protein sequence ID" value="MEF7616267.1"/>
    <property type="molecule type" value="Genomic_DNA"/>
</dbReference>
<keyword evidence="2" id="KW-1185">Reference proteome</keyword>
<evidence type="ECO:0000313" key="1">
    <source>
        <dbReference type="EMBL" id="MEF7616267.1"/>
    </source>
</evidence>
<organism evidence="1 2">
    <name type="scientific">Aquincola agrisoli</name>
    <dbReference type="NCBI Taxonomy" id="3119538"/>
    <lineage>
        <taxon>Bacteria</taxon>
        <taxon>Pseudomonadati</taxon>
        <taxon>Pseudomonadota</taxon>
        <taxon>Betaproteobacteria</taxon>
        <taxon>Burkholderiales</taxon>
        <taxon>Sphaerotilaceae</taxon>
        <taxon>Aquincola</taxon>
    </lineage>
</organism>
<sequence>MHEVLVRREKREVVPNGELRKQSINGAHLNACSTTCIPQVGCANVIVSIWLEQWQGGESFDDLGLGFCARETLQELLQNQARRDDDIGPEQGIFEFLDLGFGSFYVAAKGQGPDARIHEQCHLPRDRSAL</sequence>